<dbReference type="HOGENOM" id="CLU_101054_0_0_1"/>
<sequence>MDVAADSQQFNGDLPTAQFDPQQLIGTIAQQCQLPAIARNLFPRLDHDASRWLATKPSVYNFDRTNVNRFLNLFFAQVPSTFTSFESFRISSSTHEEGLLAAAAFGGLWRPLAAFTIRTNFPVEVDAKIGLLRPMLLLELFGICSGDKRLCESTEAFHIQFLQAYPFRVLTASFSDRA</sequence>
<protein>
    <submittedName>
        <fullName evidence="1">Uncharacterized protein</fullName>
    </submittedName>
</protein>
<evidence type="ECO:0000313" key="1">
    <source>
        <dbReference type="EMBL" id="EXM15467.1"/>
    </source>
</evidence>
<proteinExistence type="predicted"/>
<accession>X0L326</accession>
<reference evidence="1" key="2">
    <citation type="submission" date="2012-05" db="EMBL/GenBank/DDBJ databases">
        <title>The Genome Annotation of Fusarium oxysporum Cotton.</title>
        <authorList>
            <consortium name="The Broad Institute Genomics Platform"/>
            <person name="Ma L.-J."/>
            <person name="Corby-Kistler H."/>
            <person name="Broz K."/>
            <person name="Gale L.R."/>
            <person name="Jonkers W."/>
            <person name="O'Donnell K."/>
            <person name="Ploetz R."/>
            <person name="Steinberg C."/>
            <person name="Schwartz D.C."/>
            <person name="VanEtten H."/>
            <person name="Zhou S."/>
            <person name="Young S.K."/>
            <person name="Zeng Q."/>
            <person name="Gargeya S."/>
            <person name="Fitzgerald M."/>
            <person name="Abouelleil A."/>
            <person name="Alvarado L."/>
            <person name="Chapman S.B."/>
            <person name="Gainer-Dewar J."/>
            <person name="Goldberg J."/>
            <person name="Griggs A."/>
            <person name="Gujja S."/>
            <person name="Hansen M."/>
            <person name="Howarth C."/>
            <person name="Imamovic A."/>
            <person name="Ireland A."/>
            <person name="Larimer J."/>
            <person name="McCowan C."/>
            <person name="Murphy C."/>
            <person name="Pearson M."/>
            <person name="Poon T.W."/>
            <person name="Priest M."/>
            <person name="Roberts A."/>
            <person name="Saif S."/>
            <person name="Shea T."/>
            <person name="Sykes S."/>
            <person name="Wortman J."/>
            <person name="Nusbaum C."/>
            <person name="Birren B."/>
        </authorList>
    </citation>
    <scope>NUCLEOTIDE SEQUENCE</scope>
    <source>
        <strain evidence="1">25433</strain>
    </source>
</reference>
<name>X0L326_FUSOX</name>
<dbReference type="AlphaFoldDB" id="X0L326"/>
<dbReference type="EMBL" id="JH658020">
    <property type="protein sequence ID" value="EXM15467.1"/>
    <property type="molecule type" value="Genomic_DNA"/>
</dbReference>
<reference evidence="1" key="1">
    <citation type="submission" date="2011-11" db="EMBL/GenBank/DDBJ databases">
        <title>The Genome Sequence of Fusarium oxysporum Cotton.</title>
        <authorList>
            <consortium name="The Broad Institute Genome Sequencing Platform"/>
            <person name="Ma L.-J."/>
            <person name="Gale L.R."/>
            <person name="Schwartz D.C."/>
            <person name="Zhou S."/>
            <person name="Corby-Kistler H."/>
            <person name="Young S.K."/>
            <person name="Zeng Q."/>
            <person name="Gargeya S."/>
            <person name="Fitzgerald M."/>
            <person name="Haas B."/>
            <person name="Abouelleil A."/>
            <person name="Alvarado L."/>
            <person name="Arachchi H.M."/>
            <person name="Berlin A."/>
            <person name="Brown A."/>
            <person name="Chapman S.B."/>
            <person name="Chen Z."/>
            <person name="Dunbar C."/>
            <person name="Freedman E."/>
            <person name="Gearin G."/>
            <person name="Goldberg J."/>
            <person name="Griggs A."/>
            <person name="Gujja S."/>
            <person name="Heiman D."/>
            <person name="Howarth C."/>
            <person name="Larson L."/>
            <person name="Lui A."/>
            <person name="MacDonald P.J.P."/>
            <person name="Montmayeur A."/>
            <person name="Murphy C."/>
            <person name="Neiman D."/>
            <person name="Pearson M."/>
            <person name="Priest M."/>
            <person name="Roberts A."/>
            <person name="Saif S."/>
            <person name="Shea T."/>
            <person name="Shenoy N."/>
            <person name="Sisk P."/>
            <person name="Stolte C."/>
            <person name="Sykes S."/>
            <person name="Wortman J."/>
            <person name="Nusbaum C."/>
            <person name="Birren B."/>
        </authorList>
    </citation>
    <scope>NUCLEOTIDE SEQUENCE [LARGE SCALE GENOMIC DNA]</scope>
    <source>
        <strain evidence="1">25433</strain>
    </source>
</reference>
<organism evidence="1">
    <name type="scientific">Fusarium oxysporum f. sp. vasinfectum 25433</name>
    <dbReference type="NCBI Taxonomy" id="1089449"/>
    <lineage>
        <taxon>Eukaryota</taxon>
        <taxon>Fungi</taxon>
        <taxon>Dikarya</taxon>
        <taxon>Ascomycota</taxon>
        <taxon>Pezizomycotina</taxon>
        <taxon>Sordariomycetes</taxon>
        <taxon>Hypocreomycetidae</taxon>
        <taxon>Hypocreales</taxon>
        <taxon>Nectriaceae</taxon>
        <taxon>Fusarium</taxon>
        <taxon>Fusarium oxysporum species complex</taxon>
    </lineage>
</organism>
<gene>
    <name evidence="1" type="ORF">FOTG_16203</name>
</gene>
<dbReference type="Proteomes" id="UP000030701">
    <property type="component" value="Unassembled WGS sequence"/>
</dbReference>